<evidence type="ECO:0000313" key="3">
    <source>
        <dbReference type="Proteomes" id="UP000015105"/>
    </source>
</evidence>
<keyword evidence="1" id="KW-0464">Manganese</keyword>
<comment type="catalytic activity">
    <reaction evidence="1">
        <text>O-phospho-L-threonyl-[protein] + H2O = L-threonyl-[protein] + phosphate</text>
        <dbReference type="Rhea" id="RHEA:47004"/>
        <dbReference type="Rhea" id="RHEA-COMP:11060"/>
        <dbReference type="Rhea" id="RHEA-COMP:11605"/>
        <dbReference type="ChEBI" id="CHEBI:15377"/>
        <dbReference type="ChEBI" id="CHEBI:30013"/>
        <dbReference type="ChEBI" id="CHEBI:43474"/>
        <dbReference type="ChEBI" id="CHEBI:61977"/>
        <dbReference type="EC" id="3.1.3.16"/>
    </reaction>
</comment>
<dbReference type="SUPFAM" id="SSF81606">
    <property type="entry name" value="PP2C-like"/>
    <property type="match status" value="1"/>
</dbReference>
<dbReference type="InterPro" id="IPR036457">
    <property type="entry name" value="PPM-type-like_dom_sf"/>
</dbReference>
<dbReference type="Proteomes" id="UP000015105">
    <property type="component" value="Chromosome 3D"/>
</dbReference>
<comment type="cofactor">
    <cofactor evidence="1">
        <name>Mn(2+)</name>
        <dbReference type="ChEBI" id="CHEBI:29035"/>
    </cofactor>
</comment>
<keyword evidence="1" id="KW-0479">Metal-binding</keyword>
<comment type="catalytic activity">
    <reaction evidence="1">
        <text>O-phospho-L-seryl-[protein] + H2O = L-seryl-[protein] + phosphate</text>
        <dbReference type="Rhea" id="RHEA:20629"/>
        <dbReference type="Rhea" id="RHEA-COMP:9863"/>
        <dbReference type="Rhea" id="RHEA-COMP:11604"/>
        <dbReference type="ChEBI" id="CHEBI:15377"/>
        <dbReference type="ChEBI" id="CHEBI:29999"/>
        <dbReference type="ChEBI" id="CHEBI:43474"/>
        <dbReference type="ChEBI" id="CHEBI:83421"/>
        <dbReference type="EC" id="3.1.3.16"/>
    </reaction>
</comment>
<dbReference type="EnsemblPlants" id="AET3Gv20217300.15">
    <property type="protein sequence ID" value="AET3Gv20217300.15"/>
    <property type="gene ID" value="AET3Gv20217300"/>
</dbReference>
<reference evidence="3" key="1">
    <citation type="journal article" date="2014" name="Science">
        <title>Ancient hybridizations among the ancestral genomes of bread wheat.</title>
        <authorList>
            <consortium name="International Wheat Genome Sequencing Consortium,"/>
            <person name="Marcussen T."/>
            <person name="Sandve S.R."/>
            <person name="Heier L."/>
            <person name="Spannagl M."/>
            <person name="Pfeifer M."/>
            <person name="Jakobsen K.S."/>
            <person name="Wulff B.B."/>
            <person name="Steuernagel B."/>
            <person name="Mayer K.F."/>
            <person name="Olsen O.A."/>
        </authorList>
    </citation>
    <scope>NUCLEOTIDE SEQUENCE [LARGE SCALE GENOMIC DNA]</scope>
    <source>
        <strain evidence="3">cv. AL8/78</strain>
    </source>
</reference>
<keyword evidence="3" id="KW-1185">Reference proteome</keyword>
<dbReference type="PANTHER" id="PTHR12320:SF60">
    <property type="entry name" value="PROTEIN PHOSPHATASE 2C 26-RELATED"/>
    <property type="match status" value="1"/>
</dbReference>
<keyword evidence="1" id="KW-0904">Protein phosphatase</keyword>
<comment type="cofactor">
    <cofactor evidence="1">
        <name>Mg(2+)</name>
        <dbReference type="ChEBI" id="CHEBI:18420"/>
    </cofactor>
</comment>
<organism evidence="2 3">
    <name type="scientific">Aegilops tauschii subsp. strangulata</name>
    <name type="common">Goatgrass</name>
    <dbReference type="NCBI Taxonomy" id="200361"/>
    <lineage>
        <taxon>Eukaryota</taxon>
        <taxon>Viridiplantae</taxon>
        <taxon>Streptophyta</taxon>
        <taxon>Embryophyta</taxon>
        <taxon>Tracheophyta</taxon>
        <taxon>Spermatophyta</taxon>
        <taxon>Magnoliopsida</taxon>
        <taxon>Liliopsida</taxon>
        <taxon>Poales</taxon>
        <taxon>Poaceae</taxon>
        <taxon>BOP clade</taxon>
        <taxon>Pooideae</taxon>
        <taxon>Triticodae</taxon>
        <taxon>Triticeae</taxon>
        <taxon>Triticinae</taxon>
        <taxon>Aegilops</taxon>
    </lineage>
</organism>
<reference evidence="2" key="4">
    <citation type="submission" date="2019-03" db="UniProtKB">
        <authorList>
            <consortium name="EnsemblPlants"/>
        </authorList>
    </citation>
    <scope>IDENTIFICATION</scope>
</reference>
<dbReference type="GO" id="GO:0046872">
    <property type="term" value="F:metal ion binding"/>
    <property type="evidence" value="ECO:0007669"/>
    <property type="project" value="UniProtKB-UniRule"/>
</dbReference>
<dbReference type="GO" id="GO:0009507">
    <property type="term" value="C:chloroplast"/>
    <property type="evidence" value="ECO:0007669"/>
    <property type="project" value="TreeGrafter"/>
</dbReference>
<name>A0A453E4H4_AEGTS</name>
<dbReference type="GO" id="GO:0004722">
    <property type="term" value="F:protein serine/threonine phosphatase activity"/>
    <property type="evidence" value="ECO:0007669"/>
    <property type="project" value="UniProtKB-EC"/>
</dbReference>
<dbReference type="Gene3D" id="3.60.40.10">
    <property type="entry name" value="PPM-type phosphatase domain"/>
    <property type="match status" value="1"/>
</dbReference>
<accession>A0A453E4H4</accession>
<dbReference type="AlphaFoldDB" id="A0A453E4H4"/>
<keyword evidence="1" id="KW-0378">Hydrolase</keyword>
<comment type="similarity">
    <text evidence="1">Belongs to the PP2C family.</text>
</comment>
<dbReference type="EC" id="3.1.3.16" evidence="1"/>
<evidence type="ECO:0000256" key="1">
    <source>
        <dbReference type="RuleBase" id="RU366020"/>
    </source>
</evidence>
<reference evidence="3" key="2">
    <citation type="journal article" date="2017" name="Nat. Plants">
        <title>The Aegilops tauschii genome reveals multiple impacts of transposons.</title>
        <authorList>
            <person name="Zhao G."/>
            <person name="Zou C."/>
            <person name="Li K."/>
            <person name="Wang K."/>
            <person name="Li T."/>
            <person name="Gao L."/>
            <person name="Zhang X."/>
            <person name="Wang H."/>
            <person name="Yang Z."/>
            <person name="Liu X."/>
            <person name="Jiang W."/>
            <person name="Mao L."/>
            <person name="Kong X."/>
            <person name="Jiao Y."/>
            <person name="Jia J."/>
        </authorList>
    </citation>
    <scope>NUCLEOTIDE SEQUENCE [LARGE SCALE GENOMIC DNA]</scope>
    <source>
        <strain evidence="3">cv. AL8/78</strain>
    </source>
</reference>
<keyword evidence="1" id="KW-0460">Magnesium</keyword>
<dbReference type="PANTHER" id="PTHR12320">
    <property type="entry name" value="PROTEIN PHOSPHATASE 2C"/>
    <property type="match status" value="1"/>
</dbReference>
<sequence length="101" mass="11017">EGDMIVSGSDGFFDNIFDQEILGVINESLGTDEAAKALAELARKHSVDVTFDSPYSMEARSRGFDVPWWKKLLGAKLVGGKMDDITVIVAQVKTVVIPDDE</sequence>
<reference evidence="2" key="5">
    <citation type="journal article" date="2021" name="G3 (Bethesda)">
        <title>Aegilops tauschii genome assembly Aet v5.0 features greater sequence contiguity and improved annotation.</title>
        <authorList>
            <person name="Wang L."/>
            <person name="Zhu T."/>
            <person name="Rodriguez J.C."/>
            <person name="Deal K.R."/>
            <person name="Dubcovsky J."/>
            <person name="McGuire P.E."/>
            <person name="Lux T."/>
            <person name="Spannagl M."/>
            <person name="Mayer K.F.X."/>
            <person name="Baldrich P."/>
            <person name="Meyers B.C."/>
            <person name="Huo N."/>
            <person name="Gu Y.Q."/>
            <person name="Zhou H."/>
            <person name="Devos K.M."/>
            <person name="Bennetzen J.L."/>
            <person name="Unver T."/>
            <person name="Budak H."/>
            <person name="Gulick P.J."/>
            <person name="Galiba G."/>
            <person name="Kalapos B."/>
            <person name="Nelson D.R."/>
            <person name="Li P."/>
            <person name="You F.M."/>
            <person name="Luo M.C."/>
            <person name="Dvorak J."/>
        </authorList>
    </citation>
    <scope>NUCLEOTIDE SEQUENCE [LARGE SCALE GENOMIC DNA]</scope>
    <source>
        <strain evidence="2">cv. AL8/78</strain>
    </source>
</reference>
<evidence type="ECO:0000313" key="2">
    <source>
        <dbReference type="EnsemblPlants" id="AET3Gv20217300.15"/>
    </source>
</evidence>
<protein>
    <recommendedName>
        <fullName evidence="1">Protein phosphatase</fullName>
        <ecNumber evidence="1">3.1.3.16</ecNumber>
    </recommendedName>
</protein>
<proteinExistence type="inferred from homology"/>
<dbReference type="InterPro" id="IPR039123">
    <property type="entry name" value="PPTC7"/>
</dbReference>
<reference evidence="2" key="3">
    <citation type="journal article" date="2017" name="Nature">
        <title>Genome sequence of the progenitor of the wheat D genome Aegilops tauschii.</title>
        <authorList>
            <person name="Luo M.C."/>
            <person name="Gu Y.Q."/>
            <person name="Puiu D."/>
            <person name="Wang H."/>
            <person name="Twardziok S.O."/>
            <person name="Deal K.R."/>
            <person name="Huo N."/>
            <person name="Zhu T."/>
            <person name="Wang L."/>
            <person name="Wang Y."/>
            <person name="McGuire P.E."/>
            <person name="Liu S."/>
            <person name="Long H."/>
            <person name="Ramasamy R.K."/>
            <person name="Rodriguez J.C."/>
            <person name="Van S.L."/>
            <person name="Yuan L."/>
            <person name="Wang Z."/>
            <person name="Xia Z."/>
            <person name="Xiao L."/>
            <person name="Anderson O.D."/>
            <person name="Ouyang S."/>
            <person name="Liang Y."/>
            <person name="Zimin A.V."/>
            <person name="Pertea G."/>
            <person name="Qi P."/>
            <person name="Bennetzen J.L."/>
            <person name="Dai X."/>
            <person name="Dawson M.W."/>
            <person name="Muller H.G."/>
            <person name="Kugler K."/>
            <person name="Rivarola-Duarte L."/>
            <person name="Spannagl M."/>
            <person name="Mayer K.F.X."/>
            <person name="Lu F.H."/>
            <person name="Bevan M.W."/>
            <person name="Leroy P."/>
            <person name="Li P."/>
            <person name="You F.M."/>
            <person name="Sun Q."/>
            <person name="Liu Z."/>
            <person name="Lyons E."/>
            <person name="Wicker T."/>
            <person name="Salzberg S.L."/>
            <person name="Devos K.M."/>
            <person name="Dvorak J."/>
        </authorList>
    </citation>
    <scope>NUCLEOTIDE SEQUENCE [LARGE SCALE GENOMIC DNA]</scope>
    <source>
        <strain evidence="2">cv. AL8/78</strain>
    </source>
</reference>
<dbReference type="Gramene" id="AET3Gv20217300.15">
    <property type="protein sequence ID" value="AET3Gv20217300.15"/>
    <property type="gene ID" value="AET3Gv20217300"/>
</dbReference>